<dbReference type="STRING" id="659014.SAMN04487996_111227"/>
<protein>
    <submittedName>
        <fullName evidence="4">Transcriptional regulator, AraC family with amidase-like domain</fullName>
    </submittedName>
</protein>
<dbReference type="Proteomes" id="UP000198748">
    <property type="component" value="Unassembled WGS sequence"/>
</dbReference>
<dbReference type="InterPro" id="IPR009057">
    <property type="entry name" value="Homeodomain-like_sf"/>
</dbReference>
<dbReference type="Pfam" id="PF12833">
    <property type="entry name" value="HTH_18"/>
    <property type="match status" value="1"/>
</dbReference>
<dbReference type="InterPro" id="IPR018060">
    <property type="entry name" value="HTH_AraC"/>
</dbReference>
<sequence>MQHQIVFLVPEGLVNWGSIIAVSEILQWADDHWQGRGRKKRLKMFLAVLNQEATAPKMHFPVLSQMNMYEITSPDMIIIPSLSQQYKSILGSGRAYVDWINRQHLNGAEIASICTGAFLLAATGLVDKMPCATHWDAADELRDMFPKVQVCLEVLTANKGIYTNGGGYSFLNLALFLVEKYFDRPTAIHCGKMFQIDIGRSTQSPFAIFAGQKTHGDPVVIKAQEYIEEHISERISPEALATELAASRRNFDRRFIKATGNTLMGYIQRARMEIAKKALEETDCHVSDIMLTCGYNDEKAFREAFRKVVGLLPLDYKARYRRFS</sequence>
<proteinExistence type="predicted"/>
<evidence type="ECO:0000313" key="5">
    <source>
        <dbReference type="Proteomes" id="UP000198748"/>
    </source>
</evidence>
<keyword evidence="5" id="KW-1185">Reference proteome</keyword>
<evidence type="ECO:0000256" key="1">
    <source>
        <dbReference type="ARBA" id="ARBA00023015"/>
    </source>
</evidence>
<dbReference type="GO" id="GO:0043565">
    <property type="term" value="F:sequence-specific DNA binding"/>
    <property type="evidence" value="ECO:0007669"/>
    <property type="project" value="InterPro"/>
</dbReference>
<name>A0A1G7MD73_9BACT</name>
<dbReference type="SUPFAM" id="SSF46689">
    <property type="entry name" value="Homeodomain-like"/>
    <property type="match status" value="2"/>
</dbReference>
<dbReference type="InterPro" id="IPR052158">
    <property type="entry name" value="INH-QAR"/>
</dbReference>
<dbReference type="RefSeq" id="WP_090153579.1">
    <property type="nucleotide sequence ID" value="NZ_FNAN01000011.1"/>
</dbReference>
<dbReference type="PROSITE" id="PS01124">
    <property type="entry name" value="HTH_ARAC_FAMILY_2"/>
    <property type="match status" value="1"/>
</dbReference>
<keyword evidence="2" id="KW-0804">Transcription</keyword>
<keyword evidence="1" id="KW-0805">Transcription regulation</keyword>
<organism evidence="4 5">
    <name type="scientific">Dyadobacter soli</name>
    <dbReference type="NCBI Taxonomy" id="659014"/>
    <lineage>
        <taxon>Bacteria</taxon>
        <taxon>Pseudomonadati</taxon>
        <taxon>Bacteroidota</taxon>
        <taxon>Cytophagia</taxon>
        <taxon>Cytophagales</taxon>
        <taxon>Spirosomataceae</taxon>
        <taxon>Dyadobacter</taxon>
    </lineage>
</organism>
<evidence type="ECO:0000256" key="2">
    <source>
        <dbReference type="ARBA" id="ARBA00023163"/>
    </source>
</evidence>
<evidence type="ECO:0000259" key="3">
    <source>
        <dbReference type="PROSITE" id="PS01124"/>
    </source>
</evidence>
<reference evidence="5" key="1">
    <citation type="submission" date="2016-10" db="EMBL/GenBank/DDBJ databases">
        <authorList>
            <person name="Varghese N."/>
            <person name="Submissions S."/>
        </authorList>
    </citation>
    <scope>NUCLEOTIDE SEQUENCE [LARGE SCALE GENOMIC DNA]</scope>
    <source>
        <strain evidence="5">DSM 25329</strain>
    </source>
</reference>
<dbReference type="OrthoDB" id="9803764at2"/>
<dbReference type="Gene3D" id="3.40.50.880">
    <property type="match status" value="1"/>
</dbReference>
<dbReference type="PANTHER" id="PTHR43130">
    <property type="entry name" value="ARAC-FAMILY TRANSCRIPTIONAL REGULATOR"/>
    <property type="match status" value="1"/>
</dbReference>
<dbReference type="InterPro" id="IPR029062">
    <property type="entry name" value="Class_I_gatase-like"/>
</dbReference>
<dbReference type="GO" id="GO:0003700">
    <property type="term" value="F:DNA-binding transcription factor activity"/>
    <property type="evidence" value="ECO:0007669"/>
    <property type="project" value="InterPro"/>
</dbReference>
<gene>
    <name evidence="4" type="ORF">SAMN04487996_111227</name>
</gene>
<feature type="domain" description="HTH araC/xylS-type" evidence="3">
    <location>
        <begin position="221"/>
        <end position="319"/>
    </location>
</feature>
<dbReference type="SUPFAM" id="SSF52317">
    <property type="entry name" value="Class I glutamine amidotransferase-like"/>
    <property type="match status" value="1"/>
</dbReference>
<accession>A0A1G7MD73</accession>
<dbReference type="EMBL" id="FNAN01000011">
    <property type="protein sequence ID" value="SDF59616.1"/>
    <property type="molecule type" value="Genomic_DNA"/>
</dbReference>
<evidence type="ECO:0000313" key="4">
    <source>
        <dbReference type="EMBL" id="SDF59616.1"/>
    </source>
</evidence>
<dbReference type="Gene3D" id="1.10.10.60">
    <property type="entry name" value="Homeodomain-like"/>
    <property type="match status" value="1"/>
</dbReference>
<dbReference type="SMART" id="SM00342">
    <property type="entry name" value="HTH_ARAC"/>
    <property type="match status" value="1"/>
</dbReference>
<dbReference type="AlphaFoldDB" id="A0A1G7MD73"/>
<dbReference type="PANTHER" id="PTHR43130:SF3">
    <property type="entry name" value="HTH-TYPE TRANSCRIPTIONAL REGULATOR RV1931C"/>
    <property type="match status" value="1"/>
</dbReference>